<feature type="transmembrane region" description="Helical" evidence="8">
    <location>
        <begin position="394"/>
        <end position="414"/>
    </location>
</feature>
<evidence type="ECO:0000256" key="1">
    <source>
        <dbReference type="ARBA" id="ARBA00004141"/>
    </source>
</evidence>
<evidence type="ECO:0000313" key="9">
    <source>
        <dbReference type="EMBL" id="MCO6393676.1"/>
    </source>
</evidence>
<keyword evidence="5 8" id="KW-1133">Transmembrane helix</keyword>
<keyword evidence="4 8" id="KW-0812">Transmembrane</keyword>
<keyword evidence="3" id="KW-0808">Transferase</keyword>
<feature type="transmembrane region" description="Helical" evidence="8">
    <location>
        <begin position="56"/>
        <end position="78"/>
    </location>
</feature>
<feature type="transmembrane region" description="Helical" evidence="8">
    <location>
        <begin position="352"/>
        <end position="382"/>
    </location>
</feature>
<dbReference type="InterPro" id="IPR049829">
    <property type="entry name" value="MptA/B-like"/>
</dbReference>
<feature type="transmembrane region" description="Helical" evidence="8">
    <location>
        <begin position="518"/>
        <end position="539"/>
    </location>
</feature>
<comment type="similarity">
    <text evidence="7">Belongs to the MptA/B family.</text>
</comment>
<feature type="transmembrane region" description="Helical" evidence="8">
    <location>
        <begin position="255"/>
        <end position="273"/>
    </location>
</feature>
<evidence type="ECO:0000256" key="7">
    <source>
        <dbReference type="ARBA" id="ARBA00043987"/>
    </source>
</evidence>
<keyword evidence="6 8" id="KW-0472">Membrane</keyword>
<gene>
    <name evidence="9" type="primary">mptB</name>
    <name evidence="9" type="ORF">JMN37_01570</name>
</gene>
<organism evidence="9 10">
    <name type="scientific">Corynebacterium lipophilum</name>
    <dbReference type="NCBI Taxonomy" id="2804918"/>
    <lineage>
        <taxon>Bacteria</taxon>
        <taxon>Bacillati</taxon>
        <taxon>Actinomycetota</taxon>
        <taxon>Actinomycetes</taxon>
        <taxon>Mycobacteriales</taxon>
        <taxon>Corynebacteriaceae</taxon>
        <taxon>Corynebacterium</taxon>
    </lineage>
</organism>
<evidence type="ECO:0000256" key="8">
    <source>
        <dbReference type="SAM" id="Phobius"/>
    </source>
</evidence>
<dbReference type="GO" id="GO:0016020">
    <property type="term" value="C:membrane"/>
    <property type="evidence" value="ECO:0007669"/>
    <property type="project" value="UniProtKB-SubCell"/>
</dbReference>
<name>A0AAW5HV30_9CORY</name>
<evidence type="ECO:0000313" key="10">
    <source>
        <dbReference type="Proteomes" id="UP001205920"/>
    </source>
</evidence>
<keyword evidence="10" id="KW-1185">Reference proteome</keyword>
<dbReference type="GO" id="GO:0016757">
    <property type="term" value="F:glycosyltransferase activity"/>
    <property type="evidence" value="ECO:0007669"/>
    <property type="project" value="UniProtKB-KW"/>
</dbReference>
<keyword evidence="2 9" id="KW-0328">Glycosyltransferase</keyword>
<protein>
    <submittedName>
        <fullName evidence="9">Polyprenol phosphomannose-dependent alpha 1,6 mannosyltransferase MptB</fullName>
    </submittedName>
</protein>
<feature type="transmembrane region" description="Helical" evidence="8">
    <location>
        <begin position="308"/>
        <end position="340"/>
    </location>
</feature>
<dbReference type="AlphaFoldDB" id="A0AAW5HV30"/>
<evidence type="ECO:0000256" key="6">
    <source>
        <dbReference type="ARBA" id="ARBA00023136"/>
    </source>
</evidence>
<accession>A0AAW5HV30</accession>
<feature type="transmembrane region" description="Helical" evidence="8">
    <location>
        <begin position="488"/>
        <end position="506"/>
    </location>
</feature>
<proteinExistence type="inferred from homology"/>
<sequence>MFQDSPIKSLLDAFPRIGKPGSRSAGLHRVSKEVWRGQDFRSTNYAEQNRFAVLRWLGLVGTLLIGLGGLGGGALPVVDNPWFSLPGGALLGRMMQASSSIVLFGVGLLVSAWLCMGPFVGVSGQRPRVSTPLLMRTFVAWVAPLVITAPLFTQDIYSYLANGAIVRFGLDPYSAGPVELLGPEHHLARSVPFIWAHSPSPYGPVALGIAAAISRITADSIVLGVIAHRVVSLVGVLAAAWGIRKIAGRCGVPETAALWLGVLNPLTILHLIGGIHNEAIMLGLVLVGFELGLRGADRLRTISSAQAWGYLALSAITITCGGLVKVTGFLGLGFIGMAIARVLGQRQRKATALSIAVLFQTFMLIVTTATVSLMTGIGLGWVTGQGGAASIRSWLSISTDVGVISGFLGMLLGLGDHIDAVLIVTRGIGVVIAVAFLVRLLWATLRGAIHPAGGLGVATLVLVIFFPVVHPWYPLWAIYPLAAWANRFFFRAGVAVYSAVFSFLVLPRGLGLQAKTVFTIYGVAACCFVVFVGLSFLLYRRFGAGRLH</sequence>
<dbReference type="NCBIfam" id="NF038066">
    <property type="entry name" value="MptB"/>
    <property type="match status" value="1"/>
</dbReference>
<feature type="transmembrane region" description="Helical" evidence="8">
    <location>
        <begin position="420"/>
        <end position="442"/>
    </location>
</feature>
<dbReference type="Proteomes" id="UP001205920">
    <property type="component" value="Unassembled WGS sequence"/>
</dbReference>
<reference evidence="9 10" key="1">
    <citation type="submission" date="2021-01" db="EMBL/GenBank/DDBJ databases">
        <title>Identification and Characterization of Corynebacterium sp.</title>
        <authorList>
            <person name="Luo Q."/>
            <person name="Qu P."/>
            <person name="Chen Q."/>
        </authorList>
    </citation>
    <scope>NUCLEOTIDE SEQUENCE [LARGE SCALE GENOMIC DNA]</scope>
    <source>
        <strain evidence="9 10">MC-18</strain>
    </source>
</reference>
<dbReference type="EMBL" id="JAEUWV010000001">
    <property type="protein sequence ID" value="MCO6393676.1"/>
    <property type="molecule type" value="Genomic_DNA"/>
</dbReference>
<evidence type="ECO:0000256" key="4">
    <source>
        <dbReference type="ARBA" id="ARBA00022692"/>
    </source>
</evidence>
<comment type="caution">
    <text evidence="9">The sequence shown here is derived from an EMBL/GenBank/DDBJ whole genome shotgun (WGS) entry which is preliminary data.</text>
</comment>
<feature type="transmembrane region" description="Helical" evidence="8">
    <location>
        <begin position="221"/>
        <end position="243"/>
    </location>
</feature>
<evidence type="ECO:0000256" key="2">
    <source>
        <dbReference type="ARBA" id="ARBA00022676"/>
    </source>
</evidence>
<evidence type="ECO:0000256" key="3">
    <source>
        <dbReference type="ARBA" id="ARBA00022679"/>
    </source>
</evidence>
<feature type="transmembrane region" description="Helical" evidence="8">
    <location>
        <begin position="98"/>
        <end position="121"/>
    </location>
</feature>
<dbReference type="Pfam" id="PF26314">
    <property type="entry name" value="MptA_B_family"/>
    <property type="match status" value="1"/>
</dbReference>
<comment type="subcellular location">
    <subcellularLocation>
        <location evidence="1">Membrane</location>
        <topology evidence="1">Multi-pass membrane protein</topology>
    </subcellularLocation>
</comment>
<feature type="transmembrane region" description="Helical" evidence="8">
    <location>
        <begin position="133"/>
        <end position="152"/>
    </location>
</feature>
<feature type="transmembrane region" description="Helical" evidence="8">
    <location>
        <begin position="454"/>
        <end position="473"/>
    </location>
</feature>
<evidence type="ECO:0000256" key="5">
    <source>
        <dbReference type="ARBA" id="ARBA00022989"/>
    </source>
</evidence>